<protein>
    <submittedName>
        <fullName evidence="2">YbjN domain-containing protein</fullName>
    </submittedName>
</protein>
<dbReference type="Proteomes" id="UP000885759">
    <property type="component" value="Unassembled WGS sequence"/>
</dbReference>
<accession>A0A7C4Z6I3</accession>
<feature type="signal peptide" evidence="1">
    <location>
        <begin position="1"/>
        <end position="21"/>
    </location>
</feature>
<organism evidence="2">
    <name type="scientific">Oceanithermus profundus</name>
    <dbReference type="NCBI Taxonomy" id="187137"/>
    <lineage>
        <taxon>Bacteria</taxon>
        <taxon>Thermotogati</taxon>
        <taxon>Deinococcota</taxon>
        <taxon>Deinococci</taxon>
        <taxon>Thermales</taxon>
        <taxon>Thermaceae</taxon>
        <taxon>Oceanithermus</taxon>
    </lineage>
</organism>
<proteinExistence type="predicted"/>
<comment type="caution">
    <text evidence="2">The sequence shown here is derived from an EMBL/GenBank/DDBJ whole genome shotgun (WGS) entry which is preliminary data.</text>
</comment>
<dbReference type="CDD" id="cd17511">
    <property type="entry name" value="YbjN_AmyR-like"/>
    <property type="match status" value="1"/>
</dbReference>
<name>A0A7C4Z6I3_9DEIN</name>
<evidence type="ECO:0000256" key="1">
    <source>
        <dbReference type="SAM" id="SignalP"/>
    </source>
</evidence>
<keyword evidence="1" id="KW-0732">Signal</keyword>
<sequence>MLKLPKTITAALALLAPLAFAQSANVVHATDATQVAKVLTAAGYTFSLDRDEEGFPLFHLEIADGYKALLFFYDDDPGQPGYESLQLYAAFSTDEKVPLRRVNDWNYNYRFGKVYLDDELDPVIESDLDLAGGVQLEGTLQTFLANFEMVFQTFVDEVVGQ</sequence>
<evidence type="ECO:0000313" key="2">
    <source>
        <dbReference type="EMBL" id="HGY10055.1"/>
    </source>
</evidence>
<gene>
    <name evidence="2" type="ORF">ENK37_08415</name>
</gene>
<dbReference type="AlphaFoldDB" id="A0A7C4Z6I3"/>
<dbReference type="InterPro" id="IPR019660">
    <property type="entry name" value="Put_sensory_transdc_reg_YbjN"/>
</dbReference>
<reference evidence="2" key="1">
    <citation type="journal article" date="2020" name="mSystems">
        <title>Genome- and Community-Level Interaction Insights into Carbon Utilization and Element Cycling Functions of Hydrothermarchaeota in Hydrothermal Sediment.</title>
        <authorList>
            <person name="Zhou Z."/>
            <person name="Liu Y."/>
            <person name="Xu W."/>
            <person name="Pan J."/>
            <person name="Luo Z.H."/>
            <person name="Li M."/>
        </authorList>
    </citation>
    <scope>NUCLEOTIDE SEQUENCE [LARGE SCALE GENOMIC DNA]</scope>
    <source>
        <strain evidence="2">HyVt-570</strain>
    </source>
</reference>
<dbReference type="Pfam" id="PF10722">
    <property type="entry name" value="YbjN"/>
    <property type="match status" value="1"/>
</dbReference>
<dbReference type="EMBL" id="DRPZ01000213">
    <property type="protein sequence ID" value="HGY10055.1"/>
    <property type="molecule type" value="Genomic_DNA"/>
</dbReference>
<feature type="chain" id="PRO_5028020011" evidence="1">
    <location>
        <begin position="22"/>
        <end position="161"/>
    </location>
</feature>